<keyword evidence="3" id="KW-1185">Reference proteome</keyword>
<protein>
    <submittedName>
        <fullName evidence="2">Uncharacterized protein</fullName>
    </submittedName>
</protein>
<accession>A0A7Y9JDG0</accession>
<feature type="region of interest" description="Disordered" evidence="1">
    <location>
        <begin position="84"/>
        <end position="157"/>
    </location>
</feature>
<evidence type="ECO:0000313" key="3">
    <source>
        <dbReference type="Proteomes" id="UP000529783"/>
    </source>
</evidence>
<reference evidence="2 3" key="1">
    <citation type="submission" date="2020-07" db="EMBL/GenBank/DDBJ databases">
        <title>Sequencing the genomes of 1000 actinobacteria strains.</title>
        <authorList>
            <person name="Klenk H.-P."/>
        </authorList>
    </citation>
    <scope>NUCLEOTIDE SEQUENCE [LARGE SCALE GENOMIC DNA]</scope>
    <source>
        <strain evidence="2 3">DSM 40398</strain>
    </source>
</reference>
<feature type="compositionally biased region" description="Basic and acidic residues" evidence="1">
    <location>
        <begin position="130"/>
        <end position="145"/>
    </location>
</feature>
<sequence length="157" mass="17514">MPDDDLSTDAVAERRPCKHCGRPIPRGVCRDAEYCSPAHRTARHKARSKAETAGLARTRTLRGETAQLGRILAAFEKRTGVLTDLLNGAVTEERPRTLSRRAARRRPRGALPTRPRPAPTRPTPRRRRRTEQDVKVAAARRDAREQVAAARADAERA</sequence>
<gene>
    <name evidence="2" type="ORF">BJY14_000843</name>
</gene>
<comment type="caution">
    <text evidence="2">The sequence shown here is derived from an EMBL/GenBank/DDBJ whole genome shotgun (WGS) entry which is preliminary data.</text>
</comment>
<evidence type="ECO:0000256" key="1">
    <source>
        <dbReference type="SAM" id="MobiDB-lite"/>
    </source>
</evidence>
<proteinExistence type="predicted"/>
<dbReference type="Proteomes" id="UP000529783">
    <property type="component" value="Unassembled WGS sequence"/>
</dbReference>
<name>A0A7Y9JDG0_9ACTN</name>
<evidence type="ECO:0000313" key="2">
    <source>
        <dbReference type="EMBL" id="NYD44860.1"/>
    </source>
</evidence>
<dbReference type="AlphaFoldDB" id="A0A7Y9JDG0"/>
<feature type="compositionally biased region" description="Basic residues" evidence="1">
    <location>
        <begin position="97"/>
        <end position="108"/>
    </location>
</feature>
<dbReference type="EMBL" id="JACCBA010000001">
    <property type="protein sequence ID" value="NYD44860.1"/>
    <property type="molecule type" value="Genomic_DNA"/>
</dbReference>
<feature type="region of interest" description="Disordered" evidence="1">
    <location>
        <begin position="38"/>
        <end position="58"/>
    </location>
</feature>
<organism evidence="2 3">
    <name type="scientific">Actinomadura luteofluorescens</name>
    <dbReference type="NCBI Taxonomy" id="46163"/>
    <lineage>
        <taxon>Bacteria</taxon>
        <taxon>Bacillati</taxon>
        <taxon>Actinomycetota</taxon>
        <taxon>Actinomycetes</taxon>
        <taxon>Streptosporangiales</taxon>
        <taxon>Thermomonosporaceae</taxon>
        <taxon>Actinomadura</taxon>
    </lineage>
</organism>
<dbReference type="RefSeq" id="WP_179842380.1">
    <property type="nucleotide sequence ID" value="NZ_JACCBA010000001.1"/>
</dbReference>